<accession>A0ABQ1TPS9</accession>
<keyword evidence="2" id="KW-0378">Hydrolase</keyword>
<dbReference type="SUPFAM" id="SSF52151">
    <property type="entry name" value="FabD/lysophospholipase-like"/>
    <property type="match status" value="1"/>
</dbReference>
<dbReference type="InterPro" id="IPR052580">
    <property type="entry name" value="Lipid_Hydrolase"/>
</dbReference>
<organism evidence="4 5">
    <name type="scientific">Hymenobacter cavernae</name>
    <dbReference type="NCBI Taxonomy" id="2044852"/>
    <lineage>
        <taxon>Bacteria</taxon>
        <taxon>Pseudomonadati</taxon>
        <taxon>Bacteroidota</taxon>
        <taxon>Cytophagia</taxon>
        <taxon>Cytophagales</taxon>
        <taxon>Hymenobacteraceae</taxon>
        <taxon>Hymenobacter</taxon>
    </lineage>
</organism>
<reference evidence="5" key="1">
    <citation type="journal article" date="2019" name="Int. J. Syst. Evol. Microbiol.">
        <title>The Global Catalogue of Microorganisms (GCM) 10K type strain sequencing project: providing services to taxonomists for standard genome sequencing and annotation.</title>
        <authorList>
            <consortium name="The Broad Institute Genomics Platform"/>
            <consortium name="The Broad Institute Genome Sequencing Center for Infectious Disease"/>
            <person name="Wu L."/>
            <person name="Ma J."/>
        </authorList>
    </citation>
    <scope>NUCLEOTIDE SEQUENCE [LARGE SCALE GENOMIC DNA]</scope>
    <source>
        <strain evidence="5">CGMCC 1.15197</strain>
    </source>
</reference>
<evidence type="ECO:0000256" key="1">
    <source>
        <dbReference type="ARBA" id="ARBA00023098"/>
    </source>
</evidence>
<keyword evidence="1 2" id="KW-0443">Lipid metabolism</keyword>
<feature type="short sequence motif" description="DGA/G" evidence="2">
    <location>
        <begin position="321"/>
        <end position="323"/>
    </location>
</feature>
<feature type="active site" description="Proton acceptor" evidence="2">
    <location>
        <position position="321"/>
    </location>
</feature>
<dbReference type="Pfam" id="PF01734">
    <property type="entry name" value="Patatin"/>
    <property type="match status" value="1"/>
</dbReference>
<evidence type="ECO:0000313" key="5">
    <source>
        <dbReference type="Proteomes" id="UP000632273"/>
    </source>
</evidence>
<dbReference type="Gene3D" id="3.40.1090.10">
    <property type="entry name" value="Cytosolic phospholipase A2 catalytic domain"/>
    <property type="match status" value="1"/>
</dbReference>
<sequence>MALSSADFTEYPSVRSALSRMQEYLTKHPDWTVSDVVDMGADGKPQHQYVDLVMEGGGMLGIALVGYVYALEQAGIRFLRLGGTSAGSINALLMAASGPRQEASTQWIIEQLANQNFYDFVDGDKDARAFTADLLRPEEEHHGLGGFLHGLTSKARLVNDALQVIDNIREDKGLHPGDAFRQWLQRLLKQKGIKSIEQLLELRRQVPAQGLQRRASPEYNRATPETYTPADLSRIALVTADITTQTKVVFPEMAPLYWKDWKTVPPADMVRASMSVPLFFQPSTVSDLPGRDGAPDSELYQTAWNALGYTGEIPETVFFVDGGIMSNFPIDLFHDNTQVPAAPTFGIKLGVDRAAIRTTDSLPQYLGAIFDAARTQYDFDFIHRNSDYRHLVHCLNVDGFNWLDFQMADADKLELFAVGVRGAVEFLLNFDWSGYKKLRAAKVPVVQQSKQLDAEKARLQAAPAVELEWPGGIRPGYMKMDLGLVAQQ</sequence>
<feature type="domain" description="PNPLA" evidence="3">
    <location>
        <begin position="52"/>
        <end position="334"/>
    </location>
</feature>
<evidence type="ECO:0000259" key="3">
    <source>
        <dbReference type="PROSITE" id="PS51635"/>
    </source>
</evidence>
<dbReference type="PANTHER" id="PTHR46394:SF1">
    <property type="entry name" value="PNPLA DOMAIN-CONTAINING PROTEIN"/>
    <property type="match status" value="1"/>
</dbReference>
<keyword evidence="5" id="KW-1185">Reference proteome</keyword>
<dbReference type="InterPro" id="IPR002641">
    <property type="entry name" value="PNPLA_dom"/>
</dbReference>
<dbReference type="PROSITE" id="PS51635">
    <property type="entry name" value="PNPLA"/>
    <property type="match status" value="1"/>
</dbReference>
<dbReference type="Proteomes" id="UP000632273">
    <property type="component" value="Unassembled WGS sequence"/>
</dbReference>
<evidence type="ECO:0000313" key="4">
    <source>
        <dbReference type="EMBL" id="GGF00675.1"/>
    </source>
</evidence>
<dbReference type="InterPro" id="IPR016035">
    <property type="entry name" value="Acyl_Trfase/lysoPLipase"/>
</dbReference>
<protein>
    <submittedName>
        <fullName evidence="4">Esterase</fullName>
    </submittedName>
</protein>
<proteinExistence type="predicted"/>
<name>A0ABQ1TPS9_9BACT</name>
<dbReference type="PANTHER" id="PTHR46394">
    <property type="entry name" value="ANNEXIN"/>
    <property type="match status" value="1"/>
</dbReference>
<feature type="short sequence motif" description="GXGXXG" evidence="2">
    <location>
        <begin position="56"/>
        <end position="61"/>
    </location>
</feature>
<evidence type="ECO:0000256" key="2">
    <source>
        <dbReference type="PROSITE-ProRule" id="PRU01161"/>
    </source>
</evidence>
<dbReference type="RefSeq" id="WP_188811533.1">
    <property type="nucleotide sequence ID" value="NZ_BMHT01000002.1"/>
</dbReference>
<comment type="caution">
    <text evidence="4">The sequence shown here is derived from an EMBL/GenBank/DDBJ whole genome shotgun (WGS) entry which is preliminary data.</text>
</comment>
<keyword evidence="2" id="KW-0442">Lipid degradation</keyword>
<gene>
    <name evidence="4" type="ORF">GCM10011383_09360</name>
</gene>
<dbReference type="EMBL" id="BMHT01000002">
    <property type="protein sequence ID" value="GGF00675.1"/>
    <property type="molecule type" value="Genomic_DNA"/>
</dbReference>
<feature type="active site" description="Nucleophile" evidence="2">
    <location>
        <position position="85"/>
    </location>
</feature>
<feature type="short sequence motif" description="GXSXG" evidence="2">
    <location>
        <begin position="83"/>
        <end position="87"/>
    </location>
</feature>